<dbReference type="EMBL" id="GGEC01093492">
    <property type="protein sequence ID" value="MBX73976.1"/>
    <property type="molecule type" value="Transcribed_RNA"/>
</dbReference>
<protein>
    <submittedName>
        <fullName evidence="1">Uncharacterized protein</fullName>
    </submittedName>
</protein>
<proteinExistence type="predicted"/>
<accession>A0A2P2R3Y6</accession>
<sequence>MMTMASVFIFSKYKTKCHHNLRQNSTKFTSRIKA</sequence>
<evidence type="ECO:0000313" key="1">
    <source>
        <dbReference type="EMBL" id="MBX73976.1"/>
    </source>
</evidence>
<organism evidence="1">
    <name type="scientific">Rhizophora mucronata</name>
    <name type="common">Asiatic mangrove</name>
    <dbReference type="NCBI Taxonomy" id="61149"/>
    <lineage>
        <taxon>Eukaryota</taxon>
        <taxon>Viridiplantae</taxon>
        <taxon>Streptophyta</taxon>
        <taxon>Embryophyta</taxon>
        <taxon>Tracheophyta</taxon>
        <taxon>Spermatophyta</taxon>
        <taxon>Magnoliopsida</taxon>
        <taxon>eudicotyledons</taxon>
        <taxon>Gunneridae</taxon>
        <taxon>Pentapetalae</taxon>
        <taxon>rosids</taxon>
        <taxon>fabids</taxon>
        <taxon>Malpighiales</taxon>
        <taxon>Rhizophoraceae</taxon>
        <taxon>Rhizophora</taxon>
    </lineage>
</organism>
<dbReference type="AlphaFoldDB" id="A0A2P2R3Y6"/>
<reference evidence="1" key="1">
    <citation type="submission" date="2018-02" db="EMBL/GenBank/DDBJ databases">
        <title>Rhizophora mucronata_Transcriptome.</title>
        <authorList>
            <person name="Meera S.P."/>
            <person name="Sreeshan A."/>
            <person name="Augustine A."/>
        </authorList>
    </citation>
    <scope>NUCLEOTIDE SEQUENCE</scope>
    <source>
        <tissue evidence="1">Leaf</tissue>
    </source>
</reference>
<name>A0A2P2R3Y6_RHIMU</name>